<evidence type="ECO:0000256" key="6">
    <source>
        <dbReference type="SAM" id="MobiDB-lite"/>
    </source>
</evidence>
<name>A0A8X7VGU0_BRACI</name>
<dbReference type="PANTHER" id="PTHR47165">
    <property type="entry name" value="OS03G0429900 PROTEIN"/>
    <property type="match status" value="1"/>
</dbReference>
<dbReference type="PANTHER" id="PTHR47165:SF4">
    <property type="entry name" value="OS03G0429900 PROTEIN"/>
    <property type="match status" value="1"/>
</dbReference>
<reference evidence="8 9" key="1">
    <citation type="submission" date="2020-02" db="EMBL/GenBank/DDBJ databases">
        <authorList>
            <person name="Ma Q."/>
            <person name="Huang Y."/>
            <person name="Song X."/>
            <person name="Pei D."/>
        </authorList>
    </citation>
    <scope>NUCLEOTIDE SEQUENCE [LARGE SCALE GENOMIC DNA]</scope>
    <source>
        <strain evidence="8">Sxm20200214</strain>
        <tissue evidence="8">Leaf</tissue>
    </source>
</reference>
<feature type="region of interest" description="Disordered" evidence="6">
    <location>
        <begin position="286"/>
        <end position="312"/>
    </location>
</feature>
<comment type="similarity">
    <text evidence="1">Belongs to the replication factor A protein 1 family.</text>
</comment>
<dbReference type="GO" id="GO:0008270">
    <property type="term" value="F:zinc ion binding"/>
    <property type="evidence" value="ECO:0007669"/>
    <property type="project" value="UniProtKB-KW"/>
</dbReference>
<dbReference type="InterPro" id="IPR012340">
    <property type="entry name" value="NA-bd_OB-fold"/>
</dbReference>
<dbReference type="OrthoDB" id="1928343at2759"/>
<evidence type="ECO:0000256" key="4">
    <source>
        <dbReference type="ARBA" id="ARBA00022833"/>
    </source>
</evidence>
<keyword evidence="5" id="KW-0238">DNA-binding</keyword>
<dbReference type="CDD" id="cd04476">
    <property type="entry name" value="RPA1_DBD_C"/>
    <property type="match status" value="1"/>
</dbReference>
<evidence type="ECO:0000256" key="5">
    <source>
        <dbReference type="ARBA" id="ARBA00023125"/>
    </source>
</evidence>
<dbReference type="Pfam" id="PF08646">
    <property type="entry name" value="Rep_fac-A_C"/>
    <property type="match status" value="1"/>
</dbReference>
<feature type="compositionally biased region" description="Low complexity" evidence="6">
    <location>
        <begin position="354"/>
        <end position="366"/>
    </location>
</feature>
<gene>
    <name evidence="8" type="ORF">Bca52824_022900</name>
</gene>
<evidence type="ECO:0000313" key="9">
    <source>
        <dbReference type="Proteomes" id="UP000886595"/>
    </source>
</evidence>
<dbReference type="SUPFAM" id="SSF50249">
    <property type="entry name" value="Nucleic acid-binding proteins"/>
    <property type="match status" value="1"/>
</dbReference>
<keyword evidence="3" id="KW-0863">Zinc-finger</keyword>
<dbReference type="AlphaFoldDB" id="A0A8X7VGU0"/>
<evidence type="ECO:0000259" key="7">
    <source>
        <dbReference type="Pfam" id="PF08646"/>
    </source>
</evidence>
<dbReference type="Gene3D" id="2.40.50.140">
    <property type="entry name" value="Nucleic acid-binding proteins"/>
    <property type="match status" value="2"/>
</dbReference>
<comment type="caution">
    <text evidence="8">The sequence shown here is derived from an EMBL/GenBank/DDBJ whole genome shotgun (WGS) entry which is preliminary data.</text>
</comment>
<keyword evidence="2" id="KW-0479">Metal-binding</keyword>
<dbReference type="InterPro" id="IPR047192">
    <property type="entry name" value="Euk_RPA1_DBD_C"/>
</dbReference>
<dbReference type="EMBL" id="JAAMPC010000005">
    <property type="protein sequence ID" value="KAG2311343.1"/>
    <property type="molecule type" value="Genomic_DNA"/>
</dbReference>
<feature type="compositionally biased region" description="Basic and acidic residues" evidence="6">
    <location>
        <begin position="536"/>
        <end position="552"/>
    </location>
</feature>
<organism evidence="8 9">
    <name type="scientific">Brassica carinata</name>
    <name type="common">Ethiopian mustard</name>
    <name type="synonym">Abyssinian cabbage</name>
    <dbReference type="NCBI Taxonomy" id="52824"/>
    <lineage>
        <taxon>Eukaryota</taxon>
        <taxon>Viridiplantae</taxon>
        <taxon>Streptophyta</taxon>
        <taxon>Embryophyta</taxon>
        <taxon>Tracheophyta</taxon>
        <taxon>Spermatophyta</taxon>
        <taxon>Magnoliopsida</taxon>
        <taxon>eudicotyledons</taxon>
        <taxon>Gunneridae</taxon>
        <taxon>Pentapetalae</taxon>
        <taxon>rosids</taxon>
        <taxon>malvids</taxon>
        <taxon>Brassicales</taxon>
        <taxon>Brassicaceae</taxon>
        <taxon>Brassiceae</taxon>
        <taxon>Brassica</taxon>
    </lineage>
</organism>
<feature type="region of interest" description="Disordered" evidence="6">
    <location>
        <begin position="529"/>
        <end position="557"/>
    </location>
</feature>
<dbReference type="GO" id="GO:0003677">
    <property type="term" value="F:DNA binding"/>
    <property type="evidence" value="ECO:0007669"/>
    <property type="project" value="UniProtKB-KW"/>
</dbReference>
<feature type="region of interest" description="Disordered" evidence="6">
    <location>
        <begin position="354"/>
        <end position="374"/>
    </location>
</feature>
<feature type="domain" description="Replication factor A C-terminal" evidence="7">
    <location>
        <begin position="124"/>
        <end position="244"/>
    </location>
</feature>
<dbReference type="Proteomes" id="UP000886595">
    <property type="component" value="Unassembled WGS sequence"/>
</dbReference>
<evidence type="ECO:0000256" key="1">
    <source>
        <dbReference type="ARBA" id="ARBA00005690"/>
    </source>
</evidence>
<evidence type="ECO:0000313" key="8">
    <source>
        <dbReference type="EMBL" id="KAG2311343.1"/>
    </source>
</evidence>
<keyword evidence="4" id="KW-0862">Zinc</keyword>
<evidence type="ECO:0000256" key="2">
    <source>
        <dbReference type="ARBA" id="ARBA00022723"/>
    </source>
</evidence>
<proteinExistence type="inferred from homology"/>
<sequence length="587" mass="64884">MRDMRGNNLAFCLWGSYAEQIENGLQGADLTNTVWLLRFAKIGNFRGEIQITNAFDASLLDMNPTVAEAVDFRKSLEHDPLPLALANKKDEKREIINVADDWDDIGITKISELLDITELEQTKIICSVKAIDTDYDWFYFGCKRCFHGTTMITGKGNKTDKPLFRCKTCRANVSNVEPKFKLHLIVEDDTGTCKLMMLETVAKTIIGSSAVDLWDGSYDESEDPEFLPQPILSVVGKSFCFGITTSSDASDIYKVSEVWSGDIIQKIESQSEPLTIMEGVSSSVSSGGKLSSMKRKRDNAYGDGKENMRPNFPLGQMANRINVVMNTDQNQDVSPAAVPLRSIFRRVFHEIDSSPSSIPSPVDQSINTPENTTPKTVRLFGVDLMSKPTSQSPLNRSCLTSLPSSINPISNQSSVQNKHSKRARILPRSALNDITNISTSLAAPDDGTCFDPSYNAPEEEIAFEDGIDDGDGDLDFDCSSQESTESENEELNTDSTDVYAHATPSTDPYKPPPFSWNRVLARCQKGLSKPTMAVRKTKEEEPNRVGDDKADDTGSSPALSFLEVEITLKHRTGSNDLEVRKTLQVTC</sequence>
<protein>
    <recommendedName>
        <fullName evidence="7">Replication factor A C-terminal domain-containing protein</fullName>
    </recommendedName>
</protein>
<feature type="region of interest" description="Disordered" evidence="6">
    <location>
        <begin position="468"/>
        <end position="514"/>
    </location>
</feature>
<feature type="compositionally biased region" description="Basic and acidic residues" evidence="6">
    <location>
        <begin position="298"/>
        <end position="308"/>
    </location>
</feature>
<keyword evidence="9" id="KW-1185">Reference proteome</keyword>
<evidence type="ECO:0000256" key="3">
    <source>
        <dbReference type="ARBA" id="ARBA00022771"/>
    </source>
</evidence>
<dbReference type="InterPro" id="IPR013955">
    <property type="entry name" value="Rep_factor-A_C"/>
</dbReference>
<accession>A0A8X7VGU0</accession>